<proteinExistence type="predicted"/>
<dbReference type="SUPFAM" id="SSF54060">
    <property type="entry name" value="His-Me finger endonucleases"/>
    <property type="match status" value="1"/>
</dbReference>
<dbReference type="KEGG" id="vg:956087"/>
<evidence type="ECO:0000313" key="2">
    <source>
        <dbReference type="Proteomes" id="UP000001794"/>
    </source>
</evidence>
<dbReference type="InterPro" id="IPR044925">
    <property type="entry name" value="His-Me_finger_sf"/>
</dbReference>
<organism evidence="1 2">
    <name type="scientific">Vibrio phage VpV262</name>
    <dbReference type="NCBI Taxonomy" id="2907796"/>
    <lineage>
        <taxon>Viruses</taxon>
        <taxon>Duplodnaviria</taxon>
        <taxon>Heunggongvirae</taxon>
        <taxon>Uroviricota</taxon>
        <taxon>Caudoviricetes</taxon>
        <taxon>Zobellviridae</taxon>
        <taxon>Vipivirus</taxon>
        <taxon>Vipivirus canadense</taxon>
    </lineage>
</organism>
<name>Q8LT34_9CAUD</name>
<keyword evidence="2" id="KW-1185">Reference proteome</keyword>
<dbReference type="OrthoDB" id="21336at10239"/>
<dbReference type="GeneID" id="956087"/>
<dbReference type="EMBL" id="AY095314">
    <property type="protein sequence ID" value="AAM28379.1"/>
    <property type="molecule type" value="Genomic_DNA"/>
</dbReference>
<dbReference type="Gene3D" id="3.90.75.20">
    <property type="match status" value="1"/>
</dbReference>
<evidence type="ECO:0000313" key="1">
    <source>
        <dbReference type="EMBL" id="AAM28379.1"/>
    </source>
</evidence>
<reference evidence="1 2" key="1">
    <citation type="journal article" date="2003" name="Virology">
        <title>The complete sequence of marine bacteriophage VpV262 infecting vibrio parahaemolyticus indicates that an ancestral component of a T7 viral supergroup is widespread in the marine environment.</title>
        <authorList>
            <person name="Hardies S.C."/>
            <person name="Comeau A.M."/>
            <person name="Serwer P."/>
            <person name="Suttle C.A."/>
        </authorList>
    </citation>
    <scope>NUCLEOTIDE SEQUENCE</scope>
</reference>
<dbReference type="Proteomes" id="UP000001794">
    <property type="component" value="Segment"/>
</dbReference>
<sequence>MGRVTIEGYDGYLVDSQGYVVSKRTGKRIYECSDKRGYRRVRLYRGDGGTTYLVHRLVAQAFIPNPDGLGVVNHKDAITHHNHVENLEWCTQQYNVEYAIAKVYTFVSPTGEKVQLTNLEKFCAAYALDSAHMNKVHSGTRQSHKGWTAYV</sequence>
<dbReference type="RefSeq" id="NP_640292.1">
    <property type="nucleotide sequence ID" value="NC_003907.2"/>
</dbReference>
<accession>Q8LT34</accession>
<protein>
    <submittedName>
        <fullName evidence="1">HNH DNAse</fullName>
    </submittedName>
</protein>